<dbReference type="AlphaFoldDB" id="A0AAD5BGG1"/>
<gene>
    <name evidence="2" type="ORF">KGF57_002069</name>
</gene>
<reference evidence="2 3" key="1">
    <citation type="journal article" date="2022" name="DNA Res.">
        <title>Genome analysis of five recently described species of the CUG-Ser clade uncovers Candida theae as a new hybrid lineage with pathogenic potential in the Candida parapsilosis species complex.</title>
        <authorList>
            <person name="Mixao V."/>
            <person name="Del Olmo V."/>
            <person name="Hegedusova E."/>
            <person name="Saus E."/>
            <person name="Pryszcz L."/>
            <person name="Cillingova A."/>
            <person name="Nosek J."/>
            <person name="Gabaldon T."/>
        </authorList>
    </citation>
    <scope>NUCLEOTIDE SEQUENCE [LARGE SCALE GENOMIC DNA]</scope>
    <source>
        <strain evidence="2 3">CBS 12239</strain>
    </source>
</reference>
<accession>A0AAD5BGG1</accession>
<feature type="transmembrane region" description="Helical" evidence="1">
    <location>
        <begin position="104"/>
        <end position="121"/>
    </location>
</feature>
<evidence type="ECO:0000313" key="3">
    <source>
        <dbReference type="Proteomes" id="UP001204833"/>
    </source>
</evidence>
<feature type="transmembrane region" description="Helical" evidence="1">
    <location>
        <begin position="141"/>
        <end position="159"/>
    </location>
</feature>
<dbReference type="Proteomes" id="UP001204833">
    <property type="component" value="Unassembled WGS sequence"/>
</dbReference>
<evidence type="ECO:0000313" key="2">
    <source>
        <dbReference type="EMBL" id="KAI5959544.1"/>
    </source>
</evidence>
<protein>
    <submittedName>
        <fullName evidence="2">Uncharacterized protein</fullName>
    </submittedName>
</protein>
<keyword evidence="1" id="KW-1133">Transmembrane helix</keyword>
<organism evidence="2 3">
    <name type="scientific">Candida theae</name>
    <dbReference type="NCBI Taxonomy" id="1198502"/>
    <lineage>
        <taxon>Eukaryota</taxon>
        <taxon>Fungi</taxon>
        <taxon>Dikarya</taxon>
        <taxon>Ascomycota</taxon>
        <taxon>Saccharomycotina</taxon>
        <taxon>Pichiomycetes</taxon>
        <taxon>Debaryomycetaceae</taxon>
        <taxon>Candida/Lodderomyces clade</taxon>
        <taxon>Candida</taxon>
    </lineage>
</organism>
<proteinExistence type="predicted"/>
<feature type="transmembrane region" description="Helical" evidence="1">
    <location>
        <begin position="79"/>
        <end position="98"/>
    </location>
</feature>
<feature type="transmembrane region" description="Helical" evidence="1">
    <location>
        <begin position="165"/>
        <end position="182"/>
    </location>
</feature>
<dbReference type="GeneID" id="76150128"/>
<comment type="caution">
    <text evidence="2">The sequence shown here is derived from an EMBL/GenBank/DDBJ whole genome shotgun (WGS) entry which is preliminary data.</text>
</comment>
<dbReference type="RefSeq" id="XP_051609448.1">
    <property type="nucleotide sequence ID" value="XM_051751343.1"/>
</dbReference>
<keyword evidence="1" id="KW-0472">Membrane</keyword>
<sequence>MIPDESFVMSSSSIRDHGEEYDMSTGTIQTGASTSSSRLRRLDKLVLDQSSLLDEDDQMDYITQLSNYNLNQYHTYRKWIFYFYILQIVIIVLLNFISTDVHNKLLLLLIFLSVSLHVVSIQELPRKYHYNVTILGKKVDVVSFISVINVVISAEVGYLDFFKIKVYYFGVLMICNILLPRMHRSMFDQIDKSVKELDKLKYKYKNV</sequence>
<name>A0AAD5BGG1_9ASCO</name>
<keyword evidence="1" id="KW-0812">Transmembrane</keyword>
<dbReference type="EMBL" id="JAIHNG010000103">
    <property type="protein sequence ID" value="KAI5959544.1"/>
    <property type="molecule type" value="Genomic_DNA"/>
</dbReference>
<evidence type="ECO:0000256" key="1">
    <source>
        <dbReference type="SAM" id="Phobius"/>
    </source>
</evidence>
<keyword evidence="3" id="KW-1185">Reference proteome</keyword>